<comment type="caution">
    <text evidence="2">The sequence shown here is derived from an EMBL/GenBank/DDBJ whole genome shotgun (WGS) entry which is preliminary data.</text>
</comment>
<accession>A0A7W9KEJ8</accession>
<name>A0A7W9KEJ8_9PSEU</name>
<feature type="transmembrane region" description="Helical" evidence="1">
    <location>
        <begin position="39"/>
        <end position="55"/>
    </location>
</feature>
<evidence type="ECO:0000256" key="1">
    <source>
        <dbReference type="SAM" id="Phobius"/>
    </source>
</evidence>
<evidence type="ECO:0000313" key="2">
    <source>
        <dbReference type="EMBL" id="MBB5891010.1"/>
    </source>
</evidence>
<organism evidence="2 3">
    <name type="scientific">Kutzneria kofuensis</name>
    <dbReference type="NCBI Taxonomy" id="103725"/>
    <lineage>
        <taxon>Bacteria</taxon>
        <taxon>Bacillati</taxon>
        <taxon>Actinomycetota</taxon>
        <taxon>Actinomycetes</taxon>
        <taxon>Pseudonocardiales</taxon>
        <taxon>Pseudonocardiaceae</taxon>
        <taxon>Kutzneria</taxon>
    </lineage>
</organism>
<keyword evidence="3" id="KW-1185">Reference proteome</keyword>
<dbReference type="EMBL" id="JACHIR010000001">
    <property type="protein sequence ID" value="MBB5891010.1"/>
    <property type="molecule type" value="Genomic_DNA"/>
</dbReference>
<proteinExistence type="predicted"/>
<gene>
    <name evidence="2" type="ORF">BJ998_002206</name>
</gene>
<keyword evidence="1" id="KW-0812">Transmembrane</keyword>
<keyword evidence="1" id="KW-1133">Transmembrane helix</keyword>
<evidence type="ECO:0000313" key="3">
    <source>
        <dbReference type="Proteomes" id="UP000585638"/>
    </source>
</evidence>
<protein>
    <submittedName>
        <fullName evidence="2">Putative membrane protein</fullName>
    </submittedName>
</protein>
<dbReference type="AlphaFoldDB" id="A0A7W9KEJ8"/>
<sequence>MFFFTMTIKQMFRLLGVAFWALLLCGLIAIVCGIGWGLLTLVVVIVILSAVWRVLRNDE</sequence>
<keyword evidence="1" id="KW-0472">Membrane</keyword>
<reference evidence="2 3" key="1">
    <citation type="submission" date="2020-08" db="EMBL/GenBank/DDBJ databases">
        <title>Sequencing the genomes of 1000 actinobacteria strains.</title>
        <authorList>
            <person name="Klenk H.-P."/>
        </authorList>
    </citation>
    <scope>NUCLEOTIDE SEQUENCE [LARGE SCALE GENOMIC DNA]</scope>
    <source>
        <strain evidence="2 3">DSM 43851</strain>
    </source>
</reference>
<dbReference type="Proteomes" id="UP000585638">
    <property type="component" value="Unassembled WGS sequence"/>
</dbReference>
<dbReference type="RefSeq" id="WP_184860840.1">
    <property type="nucleotide sequence ID" value="NZ_BAAAWY010000038.1"/>
</dbReference>